<reference evidence="10" key="1">
    <citation type="journal article" date="2013" name="Nature">
        <title>Draft genome of the wheat A-genome progenitor Triticum urartu.</title>
        <authorList>
            <person name="Ling H.Q."/>
            <person name="Zhao S."/>
            <person name="Liu D."/>
            <person name="Wang J."/>
            <person name="Sun H."/>
            <person name="Zhang C."/>
            <person name="Fan H."/>
            <person name="Li D."/>
            <person name="Dong L."/>
            <person name="Tao Y."/>
            <person name="Gao C."/>
            <person name="Wu H."/>
            <person name="Li Y."/>
            <person name="Cui Y."/>
            <person name="Guo X."/>
            <person name="Zheng S."/>
            <person name="Wang B."/>
            <person name="Yu K."/>
            <person name="Liang Q."/>
            <person name="Yang W."/>
            <person name="Lou X."/>
            <person name="Chen J."/>
            <person name="Feng M."/>
            <person name="Jian J."/>
            <person name="Zhang X."/>
            <person name="Luo G."/>
            <person name="Jiang Y."/>
            <person name="Liu J."/>
            <person name="Wang Z."/>
            <person name="Sha Y."/>
            <person name="Zhang B."/>
            <person name="Wu H."/>
            <person name="Tang D."/>
            <person name="Shen Q."/>
            <person name="Xue P."/>
            <person name="Zou S."/>
            <person name="Wang X."/>
            <person name="Liu X."/>
            <person name="Wang F."/>
            <person name="Yang Y."/>
            <person name="An X."/>
            <person name="Dong Z."/>
            <person name="Zhang K."/>
            <person name="Zhang X."/>
            <person name="Luo M.C."/>
            <person name="Dvorak J."/>
            <person name="Tong Y."/>
            <person name="Wang J."/>
            <person name="Yang H."/>
            <person name="Li Z."/>
            <person name="Wang D."/>
            <person name="Zhang A."/>
            <person name="Wang J."/>
        </authorList>
    </citation>
    <scope>NUCLEOTIDE SEQUENCE</scope>
    <source>
        <strain evidence="10">cv. G1812</strain>
    </source>
</reference>
<keyword evidence="5" id="KW-0812">Transmembrane</keyword>
<gene>
    <name evidence="9" type="primary">LOC125507390</name>
</gene>
<keyword evidence="10" id="KW-1185">Reference proteome</keyword>
<reference evidence="9" key="2">
    <citation type="submission" date="2018-03" db="EMBL/GenBank/DDBJ databases">
        <title>The Triticum urartu genome reveals the dynamic nature of wheat genome evolution.</title>
        <authorList>
            <person name="Ling H."/>
            <person name="Ma B."/>
            <person name="Shi X."/>
            <person name="Liu H."/>
            <person name="Dong L."/>
            <person name="Sun H."/>
            <person name="Cao Y."/>
            <person name="Gao Q."/>
            <person name="Zheng S."/>
            <person name="Li Y."/>
            <person name="Yu Y."/>
            <person name="Du H."/>
            <person name="Qi M."/>
            <person name="Li Y."/>
            <person name="Yu H."/>
            <person name="Cui Y."/>
            <person name="Wang N."/>
            <person name="Chen C."/>
            <person name="Wu H."/>
            <person name="Zhao Y."/>
            <person name="Zhang J."/>
            <person name="Li Y."/>
            <person name="Zhou W."/>
            <person name="Zhang B."/>
            <person name="Hu W."/>
            <person name="Eijk M."/>
            <person name="Tang J."/>
            <person name="Witsenboer H."/>
            <person name="Zhao S."/>
            <person name="Li Z."/>
            <person name="Zhang A."/>
            <person name="Wang D."/>
            <person name="Liang C."/>
        </authorList>
    </citation>
    <scope>NUCLEOTIDE SEQUENCE [LARGE SCALE GENOMIC DNA]</scope>
    <source>
        <strain evidence="9">cv. G1812</strain>
    </source>
</reference>
<name>A0A8R7JZA9_TRIUA</name>
<dbReference type="EnsemblPlants" id="TuG1812G0100001862.01.T02">
    <property type="protein sequence ID" value="TuG1812G0100001862.01.T02"/>
    <property type="gene ID" value="TuG1812G0100001862.01"/>
</dbReference>
<dbReference type="InterPro" id="IPR021825">
    <property type="entry name" value="RETICULATA-related"/>
</dbReference>
<evidence type="ECO:0000256" key="2">
    <source>
        <dbReference type="ARBA" id="ARBA00010793"/>
    </source>
</evidence>
<keyword evidence="3" id="KW-0150">Chloroplast</keyword>
<evidence type="ECO:0000256" key="8">
    <source>
        <dbReference type="ARBA" id="ARBA00023136"/>
    </source>
</evidence>
<organism evidence="9 10">
    <name type="scientific">Triticum urartu</name>
    <name type="common">Red wild einkorn</name>
    <name type="synonym">Crithodium urartu</name>
    <dbReference type="NCBI Taxonomy" id="4572"/>
    <lineage>
        <taxon>Eukaryota</taxon>
        <taxon>Viridiplantae</taxon>
        <taxon>Streptophyta</taxon>
        <taxon>Embryophyta</taxon>
        <taxon>Tracheophyta</taxon>
        <taxon>Spermatophyta</taxon>
        <taxon>Magnoliopsida</taxon>
        <taxon>Liliopsida</taxon>
        <taxon>Poales</taxon>
        <taxon>Poaceae</taxon>
        <taxon>BOP clade</taxon>
        <taxon>Pooideae</taxon>
        <taxon>Triticodae</taxon>
        <taxon>Triticeae</taxon>
        <taxon>Triticinae</taxon>
        <taxon>Triticum</taxon>
    </lineage>
</organism>
<sequence length="188" mass="21023">MMKQGTAAASGAFTGGGDVRAGAGERKISSLPAYLATAVEGCHITGDIVRRFAEMELSPLLRWLLGFRGSRERLLTDDLFIAKLAMEMGVSMIAKTAAEYEKRRENFVKEIDIVIADVVPLLSSATEDGQYVHMLIYNPDILNHMQMGIVEKTLCYCNAKCILYLNLIYFSLFTCCRHRPRRSCHRPP</sequence>
<proteinExistence type="inferred from homology"/>
<keyword evidence="7" id="KW-1133">Transmembrane helix</keyword>
<accession>A0A8R7JZA9</accession>
<dbReference type="AlphaFoldDB" id="A0A8R7JZA9"/>
<evidence type="ECO:0000256" key="3">
    <source>
        <dbReference type="ARBA" id="ARBA00022528"/>
    </source>
</evidence>
<keyword evidence="6" id="KW-0809">Transit peptide</keyword>
<evidence type="ECO:0000313" key="9">
    <source>
        <dbReference type="EnsemblPlants" id="TuG1812G0100001862.01.T02"/>
    </source>
</evidence>
<evidence type="ECO:0000256" key="7">
    <source>
        <dbReference type="ARBA" id="ARBA00022989"/>
    </source>
</evidence>
<dbReference type="GO" id="GO:0031969">
    <property type="term" value="C:chloroplast membrane"/>
    <property type="evidence" value="ECO:0007669"/>
    <property type="project" value="UniProtKB-SubCell"/>
</dbReference>
<keyword evidence="8" id="KW-0472">Membrane</keyword>
<protein>
    <submittedName>
        <fullName evidence="9">Uncharacterized protein</fullName>
    </submittedName>
</protein>
<dbReference type="Pfam" id="PF11891">
    <property type="entry name" value="RETICULATA-like"/>
    <property type="match status" value="1"/>
</dbReference>
<evidence type="ECO:0000256" key="6">
    <source>
        <dbReference type="ARBA" id="ARBA00022946"/>
    </source>
</evidence>
<comment type="similarity">
    <text evidence="2">Belongs to the RETICULATA family.</text>
</comment>
<dbReference type="PANTHER" id="PTHR31620">
    <property type="entry name" value="PROTEIN RETICULATA-RELATED 2, CHLOROPLASTIC-RELATED"/>
    <property type="match status" value="1"/>
</dbReference>
<reference evidence="9" key="3">
    <citation type="submission" date="2022-06" db="UniProtKB">
        <authorList>
            <consortium name="EnsemblPlants"/>
        </authorList>
    </citation>
    <scope>IDENTIFICATION</scope>
</reference>
<evidence type="ECO:0000256" key="1">
    <source>
        <dbReference type="ARBA" id="ARBA00004508"/>
    </source>
</evidence>
<keyword evidence="4" id="KW-0934">Plastid</keyword>
<dbReference type="Proteomes" id="UP000015106">
    <property type="component" value="Chromosome 1"/>
</dbReference>
<evidence type="ECO:0000313" key="10">
    <source>
        <dbReference type="Proteomes" id="UP000015106"/>
    </source>
</evidence>
<dbReference type="PANTHER" id="PTHR31620:SF29">
    <property type="entry name" value="OS01G0957200 PROTEIN"/>
    <property type="match status" value="1"/>
</dbReference>
<comment type="subcellular location">
    <subcellularLocation>
        <location evidence="1">Plastid</location>
        <location evidence="1">Chloroplast membrane</location>
        <topology evidence="1">Multi-pass membrane protein</topology>
    </subcellularLocation>
</comment>
<dbReference type="Gramene" id="TuG1812G0100001862.01.T02">
    <property type="protein sequence ID" value="TuG1812G0100001862.01.T02"/>
    <property type="gene ID" value="TuG1812G0100001862.01"/>
</dbReference>
<evidence type="ECO:0000256" key="4">
    <source>
        <dbReference type="ARBA" id="ARBA00022640"/>
    </source>
</evidence>
<evidence type="ECO:0000256" key="5">
    <source>
        <dbReference type="ARBA" id="ARBA00022692"/>
    </source>
</evidence>